<evidence type="ECO:0000313" key="1">
    <source>
        <dbReference type="EMBL" id="WVX80146.1"/>
    </source>
</evidence>
<organism evidence="1 2">
    <name type="scientific">Niallia oryzisoli</name>
    <dbReference type="NCBI Taxonomy" id="1737571"/>
    <lineage>
        <taxon>Bacteria</taxon>
        <taxon>Bacillati</taxon>
        <taxon>Bacillota</taxon>
        <taxon>Bacilli</taxon>
        <taxon>Bacillales</taxon>
        <taxon>Bacillaceae</taxon>
        <taxon>Niallia</taxon>
    </lineage>
</organism>
<gene>
    <name evidence="1" type="ORF">R4Z09_23115</name>
</gene>
<keyword evidence="2" id="KW-1185">Reference proteome</keyword>
<name>A0ABZ2CAF6_9BACI</name>
<dbReference type="InterPro" id="IPR024217">
    <property type="entry name" value="DUF3813"/>
</dbReference>
<dbReference type="RefSeq" id="WP_338449076.1">
    <property type="nucleotide sequence ID" value="NZ_CP137640.1"/>
</dbReference>
<protein>
    <submittedName>
        <fullName evidence="1">DUF3813 domain-containing protein</fullName>
    </submittedName>
</protein>
<accession>A0ABZ2CAF6</accession>
<dbReference type="Pfam" id="PF12758">
    <property type="entry name" value="DUF3813"/>
    <property type="match status" value="1"/>
</dbReference>
<reference evidence="1 2" key="1">
    <citation type="submission" date="2023-10" db="EMBL/GenBank/DDBJ databases">
        <title>Niallia locisalis sp.nov. isolated from a salt pond sample.</title>
        <authorList>
            <person name="Li X.-J."/>
            <person name="Dong L."/>
        </authorList>
    </citation>
    <scope>NUCLEOTIDE SEQUENCE [LARGE SCALE GENOMIC DNA]</scope>
    <source>
        <strain evidence="1 2">DSM 29761</strain>
    </source>
</reference>
<sequence>MANRLFQDARKFVNLARNTSPEEQPAAIEKAKNALSSAYANTTMAEKEQLQELQKELDALQ</sequence>
<dbReference type="Proteomes" id="UP001357223">
    <property type="component" value="Chromosome"/>
</dbReference>
<proteinExistence type="predicted"/>
<dbReference type="EMBL" id="CP137640">
    <property type="protein sequence ID" value="WVX80146.1"/>
    <property type="molecule type" value="Genomic_DNA"/>
</dbReference>
<evidence type="ECO:0000313" key="2">
    <source>
        <dbReference type="Proteomes" id="UP001357223"/>
    </source>
</evidence>